<dbReference type="Gene3D" id="3.90.228.10">
    <property type="match status" value="1"/>
</dbReference>
<dbReference type="OrthoDB" id="411019at2759"/>
<dbReference type="PANTHER" id="PTHR45740">
    <property type="entry name" value="POLY [ADP-RIBOSE] POLYMERASE"/>
    <property type="match status" value="1"/>
</dbReference>
<keyword evidence="1" id="KW-0520">NAD</keyword>
<dbReference type="Gene3D" id="1.20.140.150">
    <property type="match status" value="1"/>
</dbReference>
<evidence type="ECO:0000259" key="3">
    <source>
        <dbReference type="PROSITE" id="PS51059"/>
    </source>
</evidence>
<feature type="domain" description="PARP catalytic" evidence="3">
    <location>
        <begin position="230"/>
        <end position="472"/>
    </location>
</feature>
<dbReference type="InterPro" id="IPR012317">
    <property type="entry name" value="Poly(ADP-ribose)pol_cat_dom"/>
</dbReference>
<organism evidence="4 5">
    <name type="scientific">Crassostrea virginica</name>
    <name type="common">Eastern oyster</name>
    <dbReference type="NCBI Taxonomy" id="6565"/>
    <lineage>
        <taxon>Eukaryota</taxon>
        <taxon>Metazoa</taxon>
        <taxon>Spiralia</taxon>
        <taxon>Lophotrochozoa</taxon>
        <taxon>Mollusca</taxon>
        <taxon>Bivalvia</taxon>
        <taxon>Autobranchia</taxon>
        <taxon>Pteriomorphia</taxon>
        <taxon>Ostreida</taxon>
        <taxon>Ostreoidea</taxon>
        <taxon>Ostreidae</taxon>
        <taxon>Crassostrea</taxon>
    </lineage>
</organism>
<proteinExistence type="predicted"/>
<keyword evidence="2" id="KW-0812">Transmembrane</keyword>
<feature type="transmembrane region" description="Helical" evidence="2">
    <location>
        <begin position="86"/>
        <end position="113"/>
    </location>
</feature>
<evidence type="ECO:0000256" key="2">
    <source>
        <dbReference type="SAM" id="Phobius"/>
    </source>
</evidence>
<gene>
    <name evidence="5" type="primary">LOC111099230</name>
</gene>
<protein>
    <recommendedName>
        <fullName evidence="1">Poly [ADP-ribose] polymerase</fullName>
        <shortName evidence="1">PARP</shortName>
        <ecNumber evidence="1">2.4.2.-</ecNumber>
    </recommendedName>
</protein>
<dbReference type="EC" id="2.4.2.-" evidence="1"/>
<dbReference type="GeneID" id="111099230"/>
<dbReference type="GO" id="GO:1990404">
    <property type="term" value="F:NAD+-protein mono-ADP-ribosyltransferase activity"/>
    <property type="evidence" value="ECO:0007669"/>
    <property type="project" value="TreeGrafter"/>
</dbReference>
<dbReference type="InterPro" id="IPR051712">
    <property type="entry name" value="ARTD-AVP"/>
</dbReference>
<keyword evidence="1" id="KW-0808">Transferase</keyword>
<dbReference type="GO" id="GO:0003950">
    <property type="term" value="F:NAD+ poly-ADP-ribosyltransferase activity"/>
    <property type="evidence" value="ECO:0007669"/>
    <property type="project" value="UniProtKB-UniRule"/>
</dbReference>
<dbReference type="GO" id="GO:0005634">
    <property type="term" value="C:nucleus"/>
    <property type="evidence" value="ECO:0007669"/>
    <property type="project" value="TreeGrafter"/>
</dbReference>
<evidence type="ECO:0000313" key="4">
    <source>
        <dbReference type="Proteomes" id="UP000694844"/>
    </source>
</evidence>
<keyword evidence="2" id="KW-1133">Transmembrane helix</keyword>
<feature type="transmembrane region" description="Helical" evidence="2">
    <location>
        <begin position="22"/>
        <end position="41"/>
    </location>
</feature>
<dbReference type="SUPFAM" id="SSF56399">
    <property type="entry name" value="ADP-ribosylation"/>
    <property type="match status" value="1"/>
</dbReference>
<accession>A0A8B8A4I5</accession>
<evidence type="ECO:0000256" key="1">
    <source>
        <dbReference type="RuleBase" id="RU362114"/>
    </source>
</evidence>
<keyword evidence="4" id="KW-1185">Reference proteome</keyword>
<dbReference type="AlphaFoldDB" id="A0A8B8A4I5"/>
<reference evidence="5" key="1">
    <citation type="submission" date="2025-08" db="UniProtKB">
        <authorList>
            <consortium name="RefSeq"/>
        </authorList>
    </citation>
    <scope>IDENTIFICATION</scope>
    <source>
        <tissue evidence="5">Whole sample</tissue>
    </source>
</reference>
<dbReference type="RefSeq" id="XP_022286382.1">
    <property type="nucleotide sequence ID" value="XM_022430674.1"/>
</dbReference>
<dbReference type="PANTHER" id="PTHR45740:SF2">
    <property type="entry name" value="POLY [ADP-RIBOSE] POLYMERASE"/>
    <property type="match status" value="1"/>
</dbReference>
<dbReference type="Pfam" id="PF00644">
    <property type="entry name" value="PARP"/>
    <property type="match status" value="1"/>
</dbReference>
<sequence>MNVNAALYFIEQFFDVQKSYRACFLFAVLAWFLQVMALGTYDWMRAGSSSMGLWTYCNYTATDFKCCQTLTNFLGKQHKIPRMPTWLSAALVFEILGLVSSMIFVVSCIVLICISDPRLRKKAKVFNYIFSLATVIFVTIGVLVYWREYSSETWSSEARLSSSYGISATSGIIHLICFLLLFVSSDNSVHSLDEGRRWNGPVSAPGTKEFWEEILEHPTTPMHWTQFEGGYNVKKYLTLRDQCQTVEVTDQKELSAIQKLVNGTWESRFVGHGNIKVTGVERIENVDLWNNYIHERAKLIRSFLNNGRPYEKLENHSNRGSVFTARYMDTPLTGALYPELNEVYLFHGTKAVFVDNIMKKGLDPRRSADGTKMGRANYCAESSTKSDQYADYKQNSGLKMILVRMLLGWIFVAKDAQQFRMPPCSTCITDSCKNRNHKHYDSIVADLPDFREFIVYDADKCYPEYIITYKRC</sequence>
<keyword evidence="1" id="KW-0328">Glycosyltransferase</keyword>
<evidence type="ECO:0000313" key="5">
    <source>
        <dbReference type="RefSeq" id="XP_022286382.1"/>
    </source>
</evidence>
<dbReference type="PROSITE" id="PS51059">
    <property type="entry name" value="PARP_CATALYTIC"/>
    <property type="match status" value="1"/>
</dbReference>
<name>A0A8B8A4I5_CRAVI</name>
<keyword evidence="2" id="KW-0472">Membrane</keyword>
<feature type="transmembrane region" description="Helical" evidence="2">
    <location>
        <begin position="166"/>
        <end position="183"/>
    </location>
</feature>
<feature type="transmembrane region" description="Helical" evidence="2">
    <location>
        <begin position="125"/>
        <end position="146"/>
    </location>
</feature>
<dbReference type="Proteomes" id="UP000694844">
    <property type="component" value="Chromosome 5"/>
</dbReference>